<dbReference type="SUPFAM" id="SSF48264">
    <property type="entry name" value="Cytochrome P450"/>
    <property type="match status" value="1"/>
</dbReference>
<dbReference type="GO" id="GO:0008395">
    <property type="term" value="F:steroid hydroxylase activity"/>
    <property type="evidence" value="ECO:0007669"/>
    <property type="project" value="TreeGrafter"/>
</dbReference>
<dbReference type="GO" id="GO:0016705">
    <property type="term" value="F:oxidoreductase activity, acting on paired donors, with incorporation or reduction of molecular oxygen"/>
    <property type="evidence" value="ECO:0007669"/>
    <property type="project" value="InterPro"/>
</dbReference>
<comment type="cofactor">
    <cofactor evidence="1 6">
        <name>heme</name>
        <dbReference type="ChEBI" id="CHEBI:30413"/>
    </cofactor>
</comment>
<dbReference type="OrthoDB" id="1470350at2759"/>
<dbReference type="PANTHER" id="PTHR24304:SF2">
    <property type="entry name" value="24-HYDROXYCHOLESTEROL 7-ALPHA-HYDROXYLASE"/>
    <property type="match status" value="1"/>
</dbReference>
<dbReference type="Gene3D" id="1.10.630.10">
    <property type="entry name" value="Cytochrome P450"/>
    <property type="match status" value="1"/>
</dbReference>
<dbReference type="GO" id="GO:0020037">
    <property type="term" value="F:heme binding"/>
    <property type="evidence" value="ECO:0007669"/>
    <property type="project" value="InterPro"/>
</dbReference>
<evidence type="ECO:0008006" key="9">
    <source>
        <dbReference type="Google" id="ProtNLM"/>
    </source>
</evidence>
<comment type="similarity">
    <text evidence="2">Belongs to the cytochrome P450 family.</text>
</comment>
<keyword evidence="5 6" id="KW-0408">Iron</keyword>
<evidence type="ECO:0000313" key="8">
    <source>
        <dbReference type="Proteomes" id="UP000664132"/>
    </source>
</evidence>
<evidence type="ECO:0000256" key="4">
    <source>
        <dbReference type="ARBA" id="ARBA00022723"/>
    </source>
</evidence>
<reference evidence="7" key="1">
    <citation type="submission" date="2021-02" db="EMBL/GenBank/DDBJ databases">
        <title>Genome sequence Cadophora malorum strain M34.</title>
        <authorList>
            <person name="Stefanovic E."/>
            <person name="Vu D."/>
            <person name="Scully C."/>
            <person name="Dijksterhuis J."/>
            <person name="Roader J."/>
            <person name="Houbraken J."/>
        </authorList>
    </citation>
    <scope>NUCLEOTIDE SEQUENCE</scope>
    <source>
        <strain evidence="7">M34</strain>
    </source>
</reference>
<dbReference type="Proteomes" id="UP000664132">
    <property type="component" value="Unassembled WGS sequence"/>
</dbReference>
<keyword evidence="4 6" id="KW-0479">Metal-binding</keyword>
<comment type="caution">
    <text evidence="7">The sequence shown here is derived from an EMBL/GenBank/DDBJ whole genome shotgun (WGS) entry which is preliminary data.</text>
</comment>
<keyword evidence="3 6" id="KW-0349">Heme</keyword>
<accession>A0A8H7W9C5</accession>
<dbReference type="PANTHER" id="PTHR24304">
    <property type="entry name" value="CYTOCHROME P450 FAMILY 7"/>
    <property type="match status" value="1"/>
</dbReference>
<evidence type="ECO:0000256" key="3">
    <source>
        <dbReference type="ARBA" id="ARBA00022617"/>
    </source>
</evidence>
<dbReference type="InterPro" id="IPR036396">
    <property type="entry name" value="Cyt_P450_sf"/>
</dbReference>
<dbReference type="InterPro" id="IPR002403">
    <property type="entry name" value="Cyt_P450_E_grp-IV"/>
</dbReference>
<name>A0A8H7W9C5_9HELO</name>
<proteinExistence type="inferred from homology"/>
<evidence type="ECO:0000256" key="1">
    <source>
        <dbReference type="ARBA" id="ARBA00001971"/>
    </source>
</evidence>
<gene>
    <name evidence="7" type="ORF">IFR04_006548</name>
</gene>
<sequence length="548" mass="62849">MLAEILSSFSGAVYDLKYLALHPLTTIATLWVFWRLWTFTIQPKLRPLNPPMLPYALPLVGHMISFLWDREELLSRGSKCFPGDAPYAIFILGLKYIVLRKPEDVKAVWNDTKSFSFDDYLRAVFAGFNIPASSYIAAFKDDPAELWHGDEKDAPYFVKDNPAKKRYVNLQDGWMKEALQPGKKMDALSGIFMGHIEHLIPVYLSDPRVNIGQAEDNGEGQLIDLYKWGRYVLADAGSKAFLGSEIMDIDPDFVQHYIDWEDLSWKIPWKYPSILSQDMYKARETLVQVFMKYYTLEPTQRPNLNWLFDRMQHEHQQLGMTLHDAGTVALMVLWGVHLNTFRMLFWTLAHILSSPSLTEAIRKETSSAFDPDTNKFSVPYLTNDCPIIGAVWNEVLRLYASSSMIRSCVSPTTIGTKTVQVGDHLLGPFRPMHLSTSIWGDDALKFDENRWLKDGAIKKPRGFFPFGGGHMHCPGRTLAKQEVLLFVARVLKNYDIQPVGDKERYDGTTSIIREDEMRWKVPGVSKKHTLATLNAEQDFPVRVRERRN</sequence>
<evidence type="ECO:0000256" key="5">
    <source>
        <dbReference type="ARBA" id="ARBA00023004"/>
    </source>
</evidence>
<feature type="binding site" description="axial binding residue" evidence="6">
    <location>
        <position position="473"/>
    </location>
    <ligand>
        <name>heme</name>
        <dbReference type="ChEBI" id="CHEBI:30413"/>
    </ligand>
    <ligandPart>
        <name>Fe</name>
        <dbReference type="ChEBI" id="CHEBI:18248"/>
    </ligandPart>
</feature>
<organism evidence="7 8">
    <name type="scientific">Cadophora malorum</name>
    <dbReference type="NCBI Taxonomy" id="108018"/>
    <lineage>
        <taxon>Eukaryota</taxon>
        <taxon>Fungi</taxon>
        <taxon>Dikarya</taxon>
        <taxon>Ascomycota</taxon>
        <taxon>Pezizomycotina</taxon>
        <taxon>Leotiomycetes</taxon>
        <taxon>Helotiales</taxon>
        <taxon>Ploettnerulaceae</taxon>
        <taxon>Cadophora</taxon>
    </lineage>
</organism>
<evidence type="ECO:0000256" key="6">
    <source>
        <dbReference type="PIRSR" id="PIRSR602403-1"/>
    </source>
</evidence>
<dbReference type="Pfam" id="PF00067">
    <property type="entry name" value="p450"/>
    <property type="match status" value="1"/>
</dbReference>
<dbReference type="InterPro" id="IPR001128">
    <property type="entry name" value="Cyt_P450"/>
</dbReference>
<evidence type="ECO:0000313" key="7">
    <source>
        <dbReference type="EMBL" id="KAG4420342.1"/>
    </source>
</evidence>
<protein>
    <recommendedName>
        <fullName evidence="9">Cytochrome P450</fullName>
    </recommendedName>
</protein>
<dbReference type="AlphaFoldDB" id="A0A8H7W9C5"/>
<keyword evidence="8" id="KW-1185">Reference proteome</keyword>
<evidence type="ECO:0000256" key="2">
    <source>
        <dbReference type="ARBA" id="ARBA00010617"/>
    </source>
</evidence>
<dbReference type="InterPro" id="IPR050529">
    <property type="entry name" value="CYP450_sterol_14alpha_dmase"/>
</dbReference>
<dbReference type="CDD" id="cd11040">
    <property type="entry name" value="CYP7_CYP8-like"/>
    <property type="match status" value="1"/>
</dbReference>
<dbReference type="EMBL" id="JAFJYH010000086">
    <property type="protein sequence ID" value="KAG4420342.1"/>
    <property type="molecule type" value="Genomic_DNA"/>
</dbReference>
<dbReference type="GO" id="GO:0005506">
    <property type="term" value="F:iron ion binding"/>
    <property type="evidence" value="ECO:0007669"/>
    <property type="project" value="InterPro"/>
</dbReference>
<dbReference type="PRINTS" id="PR00465">
    <property type="entry name" value="EP450IV"/>
</dbReference>